<name>A0A438JP40_VITVI</name>
<evidence type="ECO:0000313" key="2">
    <source>
        <dbReference type="EMBL" id="RVX10685.1"/>
    </source>
</evidence>
<dbReference type="PANTHER" id="PTHR36350">
    <property type="entry name" value="TRANSMEMBRANE PROTEIN"/>
    <property type="match status" value="1"/>
</dbReference>
<evidence type="ECO:0000256" key="1">
    <source>
        <dbReference type="SAM" id="MobiDB-lite"/>
    </source>
</evidence>
<evidence type="ECO:0000313" key="3">
    <source>
        <dbReference type="Proteomes" id="UP000288805"/>
    </source>
</evidence>
<feature type="compositionally biased region" description="Low complexity" evidence="1">
    <location>
        <begin position="36"/>
        <end position="48"/>
    </location>
</feature>
<comment type="caution">
    <text evidence="2">The sequence shown here is derived from an EMBL/GenBank/DDBJ whole genome shotgun (WGS) entry which is preliminary data.</text>
</comment>
<protein>
    <submittedName>
        <fullName evidence="2">Uncharacterized protein</fullName>
    </submittedName>
</protein>
<sequence length="253" mass="28746">MDSSFCLRYCSLSSLPLRVPSTVNFSRANKPHFSFRPSSLSVSKSSRSGPIRHIPSPITCATNGSNGFSRPATNDKGDNNIARGTVRVSLAMACVLGIIGCSYTMKHKAHAFPPIGSPWGAETATNKANRFIDQMDRGVAPSKIDEQLKNTFMENPEEAYNVQMELIRIHINRGKYDEASRHCEDLSKKEIYYSRYFRTDQRYHLYKGIVYAMWYKNDVKAKECFQKYIDILDASPNLDERLFIQGQNNCIFD</sequence>
<dbReference type="PANTHER" id="PTHR36350:SF2">
    <property type="entry name" value="PROTEIN, PUTATIVE-RELATED"/>
    <property type="match status" value="1"/>
</dbReference>
<dbReference type="AlphaFoldDB" id="A0A438JP40"/>
<dbReference type="InterPro" id="IPR011990">
    <property type="entry name" value="TPR-like_helical_dom_sf"/>
</dbReference>
<reference evidence="2 3" key="1">
    <citation type="journal article" date="2018" name="PLoS Genet.">
        <title>Population sequencing reveals clonal diversity and ancestral inbreeding in the grapevine cultivar Chardonnay.</title>
        <authorList>
            <person name="Roach M.J."/>
            <person name="Johnson D.L."/>
            <person name="Bohlmann J."/>
            <person name="van Vuuren H.J."/>
            <person name="Jones S.J."/>
            <person name="Pretorius I.S."/>
            <person name="Schmidt S.A."/>
            <person name="Borneman A.R."/>
        </authorList>
    </citation>
    <scope>NUCLEOTIDE SEQUENCE [LARGE SCALE GENOMIC DNA]</scope>
    <source>
        <strain evidence="3">cv. Chardonnay</strain>
        <tissue evidence="2">Leaf</tissue>
    </source>
</reference>
<accession>A0A438JP40</accession>
<dbReference type="Proteomes" id="UP000288805">
    <property type="component" value="Unassembled WGS sequence"/>
</dbReference>
<organism evidence="2 3">
    <name type="scientific">Vitis vinifera</name>
    <name type="common">Grape</name>
    <dbReference type="NCBI Taxonomy" id="29760"/>
    <lineage>
        <taxon>Eukaryota</taxon>
        <taxon>Viridiplantae</taxon>
        <taxon>Streptophyta</taxon>
        <taxon>Embryophyta</taxon>
        <taxon>Tracheophyta</taxon>
        <taxon>Spermatophyta</taxon>
        <taxon>Magnoliopsida</taxon>
        <taxon>eudicotyledons</taxon>
        <taxon>Gunneridae</taxon>
        <taxon>Pentapetalae</taxon>
        <taxon>rosids</taxon>
        <taxon>Vitales</taxon>
        <taxon>Vitaceae</taxon>
        <taxon>Viteae</taxon>
        <taxon>Vitis</taxon>
    </lineage>
</organism>
<feature type="region of interest" description="Disordered" evidence="1">
    <location>
        <begin position="36"/>
        <end position="56"/>
    </location>
</feature>
<dbReference type="EMBL" id="QGNW01000033">
    <property type="protein sequence ID" value="RVX10685.1"/>
    <property type="molecule type" value="Genomic_DNA"/>
</dbReference>
<gene>
    <name evidence="2" type="ORF">CK203_018322</name>
</gene>
<dbReference type="SUPFAM" id="SSF48452">
    <property type="entry name" value="TPR-like"/>
    <property type="match status" value="1"/>
</dbReference>
<proteinExistence type="predicted"/>